<dbReference type="AlphaFoldDB" id="B6HKK1"/>
<dbReference type="HOGENOM" id="CLU_2171882_0_0_1"/>
<proteinExistence type="predicted"/>
<gene>
    <name evidence="1" type="ORF">Pc21g16010</name>
    <name evidence="1" type="ORF">PCH_Pc21g16010</name>
</gene>
<dbReference type="Proteomes" id="UP000000724">
    <property type="component" value="Contig Pc00c21"/>
</dbReference>
<keyword evidence="2" id="KW-1185">Reference proteome</keyword>
<name>B6HKK1_PENRW</name>
<evidence type="ECO:0000313" key="2">
    <source>
        <dbReference type="Proteomes" id="UP000000724"/>
    </source>
</evidence>
<organism evidence="1 2">
    <name type="scientific">Penicillium rubens (strain ATCC 28089 / DSM 1075 / NRRL 1951 / Wisconsin 54-1255)</name>
    <name type="common">Penicillium chrysogenum</name>
    <dbReference type="NCBI Taxonomy" id="500485"/>
    <lineage>
        <taxon>Eukaryota</taxon>
        <taxon>Fungi</taxon>
        <taxon>Dikarya</taxon>
        <taxon>Ascomycota</taxon>
        <taxon>Pezizomycotina</taxon>
        <taxon>Eurotiomycetes</taxon>
        <taxon>Eurotiomycetidae</taxon>
        <taxon>Eurotiales</taxon>
        <taxon>Aspergillaceae</taxon>
        <taxon>Penicillium</taxon>
        <taxon>Penicillium chrysogenum species complex</taxon>
    </lineage>
</organism>
<evidence type="ECO:0000313" key="1">
    <source>
        <dbReference type="EMBL" id="CAP96498.1"/>
    </source>
</evidence>
<reference evidence="1 2" key="1">
    <citation type="journal article" date="2008" name="Nat. Biotechnol.">
        <title>Genome sequencing and analysis of the filamentous fungus Penicillium chrysogenum.</title>
        <authorList>
            <person name="van den Berg M.A."/>
            <person name="Albang R."/>
            <person name="Albermann K."/>
            <person name="Badger J.H."/>
            <person name="Daran J.-M."/>
            <person name="Driessen A.J.M."/>
            <person name="Garcia-Estrada C."/>
            <person name="Fedorova N.D."/>
            <person name="Harris D.M."/>
            <person name="Heijne W.H.M."/>
            <person name="Joardar V.S."/>
            <person name="Kiel J.A.K.W."/>
            <person name="Kovalchuk A."/>
            <person name="Martin J.F."/>
            <person name="Nierman W.C."/>
            <person name="Nijland J.G."/>
            <person name="Pronk J.T."/>
            <person name="Roubos J.A."/>
            <person name="van der Klei I.J."/>
            <person name="van Peij N.N.M.E."/>
            <person name="Veenhuis M."/>
            <person name="von Doehren H."/>
            <person name="Wagner C."/>
            <person name="Wortman J.R."/>
            <person name="Bovenberg R.A.L."/>
        </authorList>
    </citation>
    <scope>NUCLEOTIDE SEQUENCE [LARGE SCALE GENOMIC DNA]</scope>
    <source>
        <strain evidence="2">ATCC 28089 / DSM 1075 / NRRL 1951 / Wisconsin 54-1255</strain>
    </source>
</reference>
<accession>B6HKK1</accession>
<dbReference type="EMBL" id="AM920436">
    <property type="protein sequence ID" value="CAP96498.1"/>
    <property type="molecule type" value="Genomic_DNA"/>
</dbReference>
<dbReference type="VEuPathDB" id="FungiDB:PCH_Pc21g16010"/>
<sequence>MARVNPTLKGNRCSLEIERTKMSVIGAMMKRIAMKNEWNSSTWREHKTQIPLHPRPALFLRNENRSWVIVKCFAKSKYPVYVSCLDIIDWPGRGKTHAKNMRRGKPGEIE</sequence>
<protein>
    <submittedName>
        <fullName evidence="1">Uncharacterized protein</fullName>
    </submittedName>
</protein>